<dbReference type="AlphaFoldDB" id="A0A7W6HFK8"/>
<sequence length="90" mass="10070">MARIDFQNYADQAANGAPFVDADLLFDLGMRAALGRDGAVDRVAAHMYFNLADRKGCERAAFHRQDMAGQMSKREIAAALRSAREWLTRH</sequence>
<keyword evidence="2" id="KW-1185">Reference proteome</keyword>
<dbReference type="RefSeq" id="WP_183209854.1">
    <property type="nucleotide sequence ID" value="NZ_JAAAMM010000004.1"/>
</dbReference>
<reference evidence="1 2" key="1">
    <citation type="submission" date="2020-08" db="EMBL/GenBank/DDBJ databases">
        <title>Genomic Encyclopedia of Type Strains, Phase IV (KMG-IV): sequencing the most valuable type-strain genomes for metagenomic binning, comparative biology and taxonomic classification.</title>
        <authorList>
            <person name="Goeker M."/>
        </authorList>
    </citation>
    <scope>NUCLEOTIDE SEQUENCE [LARGE SCALE GENOMIC DNA]</scope>
    <source>
        <strain evidence="1 2">DSM 103570</strain>
    </source>
</reference>
<protein>
    <recommendedName>
        <fullName evidence="3">Sel1 repeat family protein</fullName>
    </recommendedName>
</protein>
<evidence type="ECO:0000313" key="2">
    <source>
        <dbReference type="Proteomes" id="UP000588647"/>
    </source>
</evidence>
<evidence type="ECO:0000313" key="1">
    <source>
        <dbReference type="EMBL" id="MBB4004268.1"/>
    </source>
</evidence>
<proteinExistence type="predicted"/>
<gene>
    <name evidence="1" type="ORF">GGR03_003356</name>
</gene>
<dbReference type="Proteomes" id="UP000588647">
    <property type="component" value="Unassembled WGS sequence"/>
</dbReference>
<name>A0A7W6HFK8_9HYPH</name>
<comment type="caution">
    <text evidence="1">The sequence shown here is derived from an EMBL/GenBank/DDBJ whole genome shotgun (WGS) entry which is preliminary data.</text>
</comment>
<dbReference type="InterPro" id="IPR011990">
    <property type="entry name" value="TPR-like_helical_dom_sf"/>
</dbReference>
<dbReference type="Gene3D" id="1.25.40.10">
    <property type="entry name" value="Tetratricopeptide repeat domain"/>
    <property type="match status" value="1"/>
</dbReference>
<organism evidence="1 2">
    <name type="scientific">Aurantimonas endophytica</name>
    <dbReference type="NCBI Taxonomy" id="1522175"/>
    <lineage>
        <taxon>Bacteria</taxon>
        <taxon>Pseudomonadati</taxon>
        <taxon>Pseudomonadota</taxon>
        <taxon>Alphaproteobacteria</taxon>
        <taxon>Hyphomicrobiales</taxon>
        <taxon>Aurantimonadaceae</taxon>
        <taxon>Aurantimonas</taxon>
    </lineage>
</organism>
<dbReference type="EMBL" id="JACIEM010000004">
    <property type="protein sequence ID" value="MBB4004268.1"/>
    <property type="molecule type" value="Genomic_DNA"/>
</dbReference>
<accession>A0A7W6HFK8</accession>
<evidence type="ECO:0008006" key="3">
    <source>
        <dbReference type="Google" id="ProtNLM"/>
    </source>
</evidence>